<dbReference type="FunFam" id="3.40.50.1820:FF:000057">
    <property type="entry name" value="Lipase"/>
    <property type="match status" value="1"/>
</dbReference>
<gene>
    <name evidence="8" type="ORF">WA026_003823</name>
</gene>
<dbReference type="EMBL" id="JARQZJ010000061">
    <property type="protein sequence ID" value="KAK9879009.1"/>
    <property type="molecule type" value="Genomic_DNA"/>
</dbReference>
<keyword evidence="6" id="KW-0325">Glycoprotein</keyword>
<dbReference type="SUPFAM" id="SSF53474">
    <property type="entry name" value="alpha/beta-Hydrolases"/>
    <property type="match status" value="1"/>
</dbReference>
<evidence type="ECO:0000256" key="2">
    <source>
        <dbReference type="ARBA" id="ARBA00022729"/>
    </source>
</evidence>
<feature type="domain" description="AB hydrolase-1" evidence="7">
    <location>
        <begin position="54"/>
        <end position="136"/>
    </location>
</feature>
<keyword evidence="4" id="KW-0442">Lipid degradation</keyword>
<accession>A0AAW1UEC8</accession>
<dbReference type="GO" id="GO:0016042">
    <property type="term" value="P:lipid catabolic process"/>
    <property type="evidence" value="ECO:0007669"/>
    <property type="project" value="UniProtKB-KW"/>
</dbReference>
<evidence type="ECO:0000256" key="4">
    <source>
        <dbReference type="ARBA" id="ARBA00022963"/>
    </source>
</evidence>
<dbReference type="Gene3D" id="3.40.50.1820">
    <property type="entry name" value="alpha/beta hydrolase"/>
    <property type="match status" value="1"/>
</dbReference>
<evidence type="ECO:0000313" key="8">
    <source>
        <dbReference type="EMBL" id="KAK9879009.1"/>
    </source>
</evidence>
<evidence type="ECO:0000259" key="7">
    <source>
        <dbReference type="Pfam" id="PF00561"/>
    </source>
</evidence>
<keyword evidence="9" id="KW-1185">Reference proteome</keyword>
<evidence type="ECO:0000256" key="5">
    <source>
        <dbReference type="ARBA" id="ARBA00023098"/>
    </source>
</evidence>
<comment type="caution">
    <text evidence="8">The sequence shown here is derived from an EMBL/GenBank/DDBJ whole genome shotgun (WGS) entry which is preliminary data.</text>
</comment>
<dbReference type="Pfam" id="PF00561">
    <property type="entry name" value="Abhydrolase_1"/>
    <property type="match status" value="1"/>
</dbReference>
<dbReference type="GO" id="GO:0016787">
    <property type="term" value="F:hydrolase activity"/>
    <property type="evidence" value="ECO:0007669"/>
    <property type="project" value="UniProtKB-KW"/>
</dbReference>
<evidence type="ECO:0000256" key="1">
    <source>
        <dbReference type="ARBA" id="ARBA00010701"/>
    </source>
</evidence>
<dbReference type="InterPro" id="IPR029058">
    <property type="entry name" value="AB_hydrolase_fold"/>
</dbReference>
<comment type="similarity">
    <text evidence="1">Belongs to the AB hydrolase superfamily. Lipase family.</text>
</comment>
<protein>
    <recommendedName>
        <fullName evidence="7">AB hydrolase-1 domain-containing protein</fullName>
    </recommendedName>
</protein>
<keyword evidence="2" id="KW-0732">Signal</keyword>
<evidence type="ECO:0000313" key="9">
    <source>
        <dbReference type="Proteomes" id="UP001431783"/>
    </source>
</evidence>
<dbReference type="AlphaFoldDB" id="A0AAW1UEC8"/>
<proteinExistence type="inferred from homology"/>
<keyword evidence="3" id="KW-0378">Hydrolase</keyword>
<dbReference type="PANTHER" id="PTHR11005">
    <property type="entry name" value="LYSOSOMAL ACID LIPASE-RELATED"/>
    <property type="match status" value="1"/>
</dbReference>
<sequence>MGFHNRIYTVVTEDGYILRVDRLFRESSQKTPVIMGSGASTNSMIYIELGNKSLAFFLANEGYDVWLINWRGTRFSRGHVSLSPNNSTFWQTGFHDMAVYDLKTISNFVYAETGRRAIYIGFSMGSTIALIYNIREQKSAERTLKTIIHLAPVATFRHSAPFIKYMSTIWPFLKILVRILWNGEVIPYNKHTTFFCSPFPLNVQICDLIIQPFAGINHDIDPLLYPVTNIQIRDSITTGTVDHYVQIIKTDRFEELSYGRLGNLKKYHQINPPLYEFSELTIPQIMFVGEKDILATVEVS</sequence>
<dbReference type="Proteomes" id="UP001431783">
    <property type="component" value="Unassembled WGS sequence"/>
</dbReference>
<keyword evidence="5" id="KW-0443">Lipid metabolism</keyword>
<dbReference type="InterPro" id="IPR000073">
    <property type="entry name" value="AB_hydrolase_1"/>
</dbReference>
<reference evidence="8 9" key="1">
    <citation type="submission" date="2023-03" db="EMBL/GenBank/DDBJ databases">
        <title>Genome insight into feeding habits of ladybird beetles.</title>
        <authorList>
            <person name="Li H.-S."/>
            <person name="Huang Y.-H."/>
            <person name="Pang H."/>
        </authorList>
    </citation>
    <scope>NUCLEOTIDE SEQUENCE [LARGE SCALE GENOMIC DNA]</scope>
    <source>
        <strain evidence="8">SYSU_2023b</strain>
        <tissue evidence="8">Whole body</tissue>
    </source>
</reference>
<organism evidence="8 9">
    <name type="scientific">Henosepilachna vigintioctopunctata</name>
    <dbReference type="NCBI Taxonomy" id="420089"/>
    <lineage>
        <taxon>Eukaryota</taxon>
        <taxon>Metazoa</taxon>
        <taxon>Ecdysozoa</taxon>
        <taxon>Arthropoda</taxon>
        <taxon>Hexapoda</taxon>
        <taxon>Insecta</taxon>
        <taxon>Pterygota</taxon>
        <taxon>Neoptera</taxon>
        <taxon>Endopterygota</taxon>
        <taxon>Coleoptera</taxon>
        <taxon>Polyphaga</taxon>
        <taxon>Cucujiformia</taxon>
        <taxon>Coccinelloidea</taxon>
        <taxon>Coccinellidae</taxon>
        <taxon>Epilachninae</taxon>
        <taxon>Epilachnini</taxon>
        <taxon>Henosepilachna</taxon>
    </lineage>
</organism>
<evidence type="ECO:0000256" key="6">
    <source>
        <dbReference type="ARBA" id="ARBA00023180"/>
    </source>
</evidence>
<name>A0AAW1UEC8_9CUCU</name>
<evidence type="ECO:0000256" key="3">
    <source>
        <dbReference type="ARBA" id="ARBA00022801"/>
    </source>
</evidence>